<dbReference type="InterPro" id="IPR045214">
    <property type="entry name" value="Surf1/Surf4"/>
</dbReference>
<evidence type="ECO:0000256" key="3">
    <source>
        <dbReference type="ARBA" id="ARBA00022692"/>
    </source>
</evidence>
<evidence type="ECO:0000313" key="8">
    <source>
        <dbReference type="EMBL" id="TQL78765.1"/>
    </source>
</evidence>
<feature type="region of interest" description="Disordered" evidence="7">
    <location>
        <begin position="240"/>
        <end position="261"/>
    </location>
</feature>
<keyword evidence="3 6" id="KW-0812">Transmembrane</keyword>
<name>A0A543B1P6_9ACTN</name>
<keyword evidence="4 6" id="KW-1133">Transmembrane helix</keyword>
<accession>A0A543B1P6</accession>
<feature type="transmembrane region" description="Helical" evidence="6">
    <location>
        <begin position="216"/>
        <end position="233"/>
    </location>
</feature>
<dbReference type="CDD" id="cd06662">
    <property type="entry name" value="SURF1"/>
    <property type="match status" value="1"/>
</dbReference>
<feature type="transmembrane region" description="Helical" evidence="6">
    <location>
        <begin position="12"/>
        <end position="31"/>
    </location>
</feature>
<evidence type="ECO:0000313" key="9">
    <source>
        <dbReference type="Proteomes" id="UP000317043"/>
    </source>
</evidence>
<protein>
    <recommendedName>
        <fullName evidence="6">SURF1-like protein</fullName>
    </recommendedName>
</protein>
<dbReference type="PANTHER" id="PTHR23427">
    <property type="entry name" value="SURFEIT LOCUS PROTEIN"/>
    <property type="match status" value="1"/>
</dbReference>
<evidence type="ECO:0000256" key="1">
    <source>
        <dbReference type="ARBA" id="ARBA00004370"/>
    </source>
</evidence>
<reference evidence="8 9" key="1">
    <citation type="submission" date="2019-06" db="EMBL/GenBank/DDBJ databases">
        <title>Sequencing the genomes of 1000 actinobacteria strains.</title>
        <authorList>
            <person name="Klenk H.-P."/>
        </authorList>
    </citation>
    <scope>NUCLEOTIDE SEQUENCE [LARGE SCALE GENOMIC DNA]</scope>
    <source>
        <strain evidence="8 9">DSM 45928</strain>
    </source>
</reference>
<keyword evidence="6" id="KW-1003">Cell membrane</keyword>
<proteinExistence type="inferred from homology"/>
<evidence type="ECO:0000256" key="4">
    <source>
        <dbReference type="ARBA" id="ARBA00022989"/>
    </source>
</evidence>
<comment type="subcellular location">
    <subcellularLocation>
        <location evidence="6">Cell membrane</location>
        <topology evidence="6">Multi-pass membrane protein</topology>
    </subcellularLocation>
    <subcellularLocation>
        <location evidence="1">Membrane</location>
    </subcellularLocation>
</comment>
<dbReference type="GO" id="GO:0005886">
    <property type="term" value="C:plasma membrane"/>
    <property type="evidence" value="ECO:0007669"/>
    <property type="project" value="UniProtKB-SubCell"/>
</dbReference>
<evidence type="ECO:0000256" key="2">
    <source>
        <dbReference type="ARBA" id="ARBA00007165"/>
    </source>
</evidence>
<dbReference type="InParanoid" id="A0A543B1P6"/>
<gene>
    <name evidence="8" type="ORF">FB566_4359</name>
</gene>
<organism evidence="8 9">
    <name type="scientific">Stackebrandtia endophytica</name>
    <dbReference type="NCBI Taxonomy" id="1496996"/>
    <lineage>
        <taxon>Bacteria</taxon>
        <taxon>Bacillati</taxon>
        <taxon>Actinomycetota</taxon>
        <taxon>Actinomycetes</taxon>
        <taxon>Glycomycetales</taxon>
        <taxon>Glycomycetaceae</taxon>
        <taxon>Stackebrandtia</taxon>
    </lineage>
</organism>
<comment type="similarity">
    <text evidence="2 6">Belongs to the SURF1 family.</text>
</comment>
<keyword evidence="5 6" id="KW-0472">Membrane</keyword>
<dbReference type="PANTHER" id="PTHR23427:SF2">
    <property type="entry name" value="SURFEIT LOCUS PROTEIN 1"/>
    <property type="match status" value="1"/>
</dbReference>
<dbReference type="RefSeq" id="WP_246100448.1">
    <property type="nucleotide sequence ID" value="NZ_JBHTGS010000003.1"/>
</dbReference>
<dbReference type="PROSITE" id="PS50895">
    <property type="entry name" value="SURF1"/>
    <property type="match status" value="1"/>
</dbReference>
<dbReference type="Proteomes" id="UP000317043">
    <property type="component" value="Unassembled WGS sequence"/>
</dbReference>
<evidence type="ECO:0000256" key="6">
    <source>
        <dbReference type="RuleBase" id="RU363076"/>
    </source>
</evidence>
<evidence type="ECO:0000256" key="7">
    <source>
        <dbReference type="SAM" id="MobiDB-lite"/>
    </source>
</evidence>
<comment type="caution">
    <text evidence="8">The sequence shown here is derived from an EMBL/GenBank/DDBJ whole genome shotgun (WGS) entry which is preliminary data.</text>
</comment>
<evidence type="ECO:0000256" key="5">
    <source>
        <dbReference type="ARBA" id="ARBA00023136"/>
    </source>
</evidence>
<sequence length="261" mass="28387">MRYRFLISWRWLGVTAVAAVLIATCVWLGMWQHDRYEHRAATNDRIAAASQDNAAPLETILAVGEQPATDEVWSIVTVTGEFDSTGQVLIRNRSVDGQTGYEVVTPLIMDTGEAVLVDRGWVPASDQGAMALPEVPAPPTGVVEITGRVRASESQLSELNQVDGINQARTINTDQIAETVAYELVGGYITDTDPGEGLVAIPVREEKSWQNFAYAYQWWLFALMIPIGLVMLARREAKVEETTPTGGDTGEAVGEPVAARG</sequence>
<keyword evidence="9" id="KW-1185">Reference proteome</keyword>
<dbReference type="EMBL" id="VFOW01000001">
    <property type="protein sequence ID" value="TQL78765.1"/>
    <property type="molecule type" value="Genomic_DNA"/>
</dbReference>
<dbReference type="Pfam" id="PF02104">
    <property type="entry name" value="SURF1"/>
    <property type="match status" value="1"/>
</dbReference>
<dbReference type="AlphaFoldDB" id="A0A543B1P6"/>
<dbReference type="InterPro" id="IPR002994">
    <property type="entry name" value="Surf1/Shy1"/>
</dbReference>